<evidence type="ECO:0000313" key="1">
    <source>
        <dbReference type="EMBL" id="SVC96925.1"/>
    </source>
</evidence>
<sequence length="52" mass="5247">MTPILKTIVYAAGLASMAGMAAAASCAAKAVCRMAKPKEDGTSSKKEKTSKA</sequence>
<proteinExistence type="predicted"/>
<gene>
    <name evidence="1" type="ORF">METZ01_LOCUS349779</name>
</gene>
<dbReference type="PROSITE" id="PS51257">
    <property type="entry name" value="PROKAR_LIPOPROTEIN"/>
    <property type="match status" value="1"/>
</dbReference>
<accession>A0A382RID8</accession>
<evidence type="ECO:0008006" key="2">
    <source>
        <dbReference type="Google" id="ProtNLM"/>
    </source>
</evidence>
<reference evidence="1" key="1">
    <citation type="submission" date="2018-05" db="EMBL/GenBank/DDBJ databases">
        <authorList>
            <person name="Lanie J.A."/>
            <person name="Ng W.-L."/>
            <person name="Kazmierczak K.M."/>
            <person name="Andrzejewski T.M."/>
            <person name="Davidsen T.M."/>
            <person name="Wayne K.J."/>
            <person name="Tettelin H."/>
            <person name="Glass J.I."/>
            <person name="Rusch D."/>
            <person name="Podicherti R."/>
            <person name="Tsui H.-C.T."/>
            <person name="Winkler M.E."/>
        </authorList>
    </citation>
    <scope>NUCLEOTIDE SEQUENCE</scope>
</reference>
<name>A0A382RID8_9ZZZZ</name>
<dbReference type="EMBL" id="UINC01121627">
    <property type="protein sequence ID" value="SVC96925.1"/>
    <property type="molecule type" value="Genomic_DNA"/>
</dbReference>
<dbReference type="AlphaFoldDB" id="A0A382RID8"/>
<protein>
    <recommendedName>
        <fullName evidence="2">Lipoprotein</fullName>
    </recommendedName>
</protein>
<organism evidence="1">
    <name type="scientific">marine metagenome</name>
    <dbReference type="NCBI Taxonomy" id="408172"/>
    <lineage>
        <taxon>unclassified sequences</taxon>
        <taxon>metagenomes</taxon>
        <taxon>ecological metagenomes</taxon>
    </lineage>
</organism>